<evidence type="ECO:0000313" key="1">
    <source>
        <dbReference type="EMBL" id="GAH25437.1"/>
    </source>
</evidence>
<reference evidence="1" key="1">
    <citation type="journal article" date="2014" name="Front. Microbiol.">
        <title>High frequency of phylogenetically diverse reductive dehalogenase-homologous genes in deep subseafloor sedimentary metagenomes.</title>
        <authorList>
            <person name="Kawai M."/>
            <person name="Futagami T."/>
            <person name="Toyoda A."/>
            <person name="Takaki Y."/>
            <person name="Nishi S."/>
            <person name="Hori S."/>
            <person name="Arai W."/>
            <person name="Tsubouchi T."/>
            <person name="Morono Y."/>
            <person name="Uchiyama I."/>
            <person name="Ito T."/>
            <person name="Fujiyama A."/>
            <person name="Inagaki F."/>
            <person name="Takami H."/>
        </authorList>
    </citation>
    <scope>NUCLEOTIDE SEQUENCE</scope>
    <source>
        <strain evidence="1">Expedition CK06-06</strain>
    </source>
</reference>
<proteinExistence type="predicted"/>
<dbReference type="EMBL" id="BARU01002217">
    <property type="protein sequence ID" value="GAH25437.1"/>
    <property type="molecule type" value="Genomic_DNA"/>
</dbReference>
<gene>
    <name evidence="1" type="ORF">S03H2_05335</name>
</gene>
<name>X1DYS1_9ZZZZ</name>
<organism evidence="1">
    <name type="scientific">marine sediment metagenome</name>
    <dbReference type="NCBI Taxonomy" id="412755"/>
    <lineage>
        <taxon>unclassified sequences</taxon>
        <taxon>metagenomes</taxon>
        <taxon>ecological metagenomes</taxon>
    </lineage>
</organism>
<sequence length="63" mass="7413">MFKTDELLPLKINVPRDRRTLMCLSSHLVGNRRLPCGFRECPYDEKFCRKVWEVICGNLENGN</sequence>
<comment type="caution">
    <text evidence="1">The sequence shown here is derived from an EMBL/GenBank/DDBJ whole genome shotgun (WGS) entry which is preliminary data.</text>
</comment>
<accession>X1DYS1</accession>
<protein>
    <submittedName>
        <fullName evidence="1">Uncharacterized protein</fullName>
    </submittedName>
</protein>
<dbReference type="AlphaFoldDB" id="X1DYS1"/>